<evidence type="ECO:0008006" key="4">
    <source>
        <dbReference type="Google" id="ProtNLM"/>
    </source>
</evidence>
<keyword evidence="3" id="KW-1185">Reference proteome</keyword>
<keyword evidence="1" id="KW-1133">Transmembrane helix</keyword>
<feature type="transmembrane region" description="Helical" evidence="1">
    <location>
        <begin position="163"/>
        <end position="185"/>
    </location>
</feature>
<accession>A0ABR9EBE9</accession>
<name>A0ABR9EBE9_9GAMM</name>
<proteinExistence type="predicted"/>
<feature type="transmembrane region" description="Helical" evidence="1">
    <location>
        <begin position="123"/>
        <end position="151"/>
    </location>
</feature>
<comment type="caution">
    <text evidence="2">The sequence shown here is derived from an EMBL/GenBank/DDBJ whole genome shotgun (WGS) entry which is preliminary data.</text>
</comment>
<feature type="transmembrane region" description="Helical" evidence="1">
    <location>
        <begin position="24"/>
        <end position="43"/>
    </location>
</feature>
<dbReference type="RefSeq" id="WP_192507605.1">
    <property type="nucleotide sequence ID" value="NZ_AQGV01000012.1"/>
</dbReference>
<dbReference type="Pfam" id="PF12679">
    <property type="entry name" value="ABC2_membrane_2"/>
    <property type="match status" value="1"/>
</dbReference>
<keyword evidence="1" id="KW-0812">Transmembrane</keyword>
<feature type="transmembrane region" description="Helical" evidence="1">
    <location>
        <begin position="79"/>
        <end position="102"/>
    </location>
</feature>
<dbReference type="EMBL" id="AQGV01000012">
    <property type="protein sequence ID" value="MBE0368308.1"/>
    <property type="molecule type" value="Genomic_DNA"/>
</dbReference>
<evidence type="ECO:0000313" key="2">
    <source>
        <dbReference type="EMBL" id="MBE0368308.1"/>
    </source>
</evidence>
<reference evidence="2 3" key="1">
    <citation type="submission" date="2015-03" db="EMBL/GenBank/DDBJ databases">
        <title>Genome sequence of Pseudoalteromonas aurantia.</title>
        <authorList>
            <person name="Xie B.-B."/>
            <person name="Rong J.-C."/>
            <person name="Qin Q.-L."/>
            <person name="Zhang Y.-Z."/>
        </authorList>
    </citation>
    <scope>NUCLEOTIDE SEQUENCE [LARGE SCALE GENOMIC DNA]</scope>
    <source>
        <strain evidence="2 3">208</strain>
    </source>
</reference>
<dbReference type="Proteomes" id="UP000615755">
    <property type="component" value="Unassembled WGS sequence"/>
</dbReference>
<sequence>MSLFRVWQLAQFELTRLFATKRGLLALSAFAMVWFMILNYLIAQAVPFISSPEFSEVAQELAGNIGLQKLVSWPQAELAVFWLIALYSFPGFCIFVCSDQTVGDRLRGTLRFISLRCTRDEILLGRFLGQLLIIAILISLTVLATFLVMIYRDMSLFGSGLALSLQLILQLVIVVMPFIALMSLLNLISSSSRLTVVLAILLFTLANALIGYLSYYLPIISGLLYAFPGVQLLDIAPQTSTSMVNWLLPIGQSAGLLALSAFTFRRRSL</sequence>
<evidence type="ECO:0000256" key="1">
    <source>
        <dbReference type="SAM" id="Phobius"/>
    </source>
</evidence>
<protein>
    <recommendedName>
        <fullName evidence="4">ABC transporter</fullName>
    </recommendedName>
</protein>
<feature type="transmembrane region" description="Helical" evidence="1">
    <location>
        <begin position="197"/>
        <end position="226"/>
    </location>
</feature>
<organism evidence="2 3">
    <name type="scientific">Pseudoalteromonas aurantia 208</name>
    <dbReference type="NCBI Taxonomy" id="1314867"/>
    <lineage>
        <taxon>Bacteria</taxon>
        <taxon>Pseudomonadati</taxon>
        <taxon>Pseudomonadota</taxon>
        <taxon>Gammaproteobacteria</taxon>
        <taxon>Alteromonadales</taxon>
        <taxon>Pseudoalteromonadaceae</taxon>
        <taxon>Pseudoalteromonas</taxon>
    </lineage>
</organism>
<feature type="transmembrane region" description="Helical" evidence="1">
    <location>
        <begin position="246"/>
        <end position="264"/>
    </location>
</feature>
<keyword evidence="1" id="KW-0472">Membrane</keyword>
<evidence type="ECO:0000313" key="3">
    <source>
        <dbReference type="Proteomes" id="UP000615755"/>
    </source>
</evidence>
<gene>
    <name evidence="2" type="ORF">PAUR_a1882</name>
</gene>